<evidence type="ECO:0000259" key="5">
    <source>
        <dbReference type="Pfam" id="PF03109"/>
    </source>
</evidence>
<organism evidence="6 7">
    <name type="scientific">Aquabacterium lacunae</name>
    <dbReference type="NCBI Taxonomy" id="2528630"/>
    <lineage>
        <taxon>Bacteria</taxon>
        <taxon>Pseudomonadati</taxon>
        <taxon>Pseudomonadota</taxon>
        <taxon>Betaproteobacteria</taxon>
        <taxon>Burkholderiales</taxon>
        <taxon>Aquabacterium</taxon>
    </lineage>
</organism>
<name>A0A4Q9GZR7_9BURK</name>
<evidence type="ECO:0000256" key="2">
    <source>
        <dbReference type="ARBA" id="ARBA00022679"/>
    </source>
</evidence>
<keyword evidence="2" id="KW-0808">Transferase</keyword>
<protein>
    <submittedName>
        <fullName evidence="6">AarF/ABC1/UbiB kinase family protein</fullName>
    </submittedName>
</protein>
<dbReference type="AlphaFoldDB" id="A0A4Q9GZR7"/>
<feature type="domain" description="ABC1 atypical kinase-like" evidence="5">
    <location>
        <begin position="104"/>
        <end position="337"/>
    </location>
</feature>
<gene>
    <name evidence="6" type="ORF">EYS42_09450</name>
</gene>
<keyword evidence="7" id="KW-1185">Reference proteome</keyword>
<dbReference type="GO" id="GO:0005524">
    <property type="term" value="F:ATP binding"/>
    <property type="evidence" value="ECO:0007669"/>
    <property type="project" value="UniProtKB-KW"/>
</dbReference>
<dbReference type="Gene3D" id="1.10.510.10">
    <property type="entry name" value="Transferase(Phosphotransferase) domain 1"/>
    <property type="match status" value="1"/>
</dbReference>
<reference evidence="6 7" key="1">
    <citation type="submission" date="2019-02" db="EMBL/GenBank/DDBJ databases">
        <title>Aquabacterium sp. strain KMB7.</title>
        <authorList>
            <person name="Chen W.-M."/>
        </authorList>
    </citation>
    <scope>NUCLEOTIDE SEQUENCE [LARGE SCALE GENOMIC DNA]</scope>
    <source>
        <strain evidence="6 7">KMB7</strain>
    </source>
</reference>
<evidence type="ECO:0000256" key="4">
    <source>
        <dbReference type="ARBA" id="ARBA00022840"/>
    </source>
</evidence>
<dbReference type="InterPro" id="IPR004147">
    <property type="entry name" value="ABC1_dom"/>
</dbReference>
<dbReference type="InterPro" id="IPR034646">
    <property type="entry name" value="ADCK3_dom"/>
</dbReference>
<accession>A0A4Q9GZR7</accession>
<dbReference type="Pfam" id="PF03109">
    <property type="entry name" value="ABC1"/>
    <property type="match status" value="1"/>
</dbReference>
<evidence type="ECO:0000313" key="7">
    <source>
        <dbReference type="Proteomes" id="UP000292120"/>
    </source>
</evidence>
<dbReference type="CDD" id="cd13970">
    <property type="entry name" value="ABC1_ADCK3"/>
    <property type="match status" value="1"/>
</dbReference>
<evidence type="ECO:0000313" key="6">
    <source>
        <dbReference type="EMBL" id="TBO31550.1"/>
    </source>
</evidence>
<evidence type="ECO:0000256" key="1">
    <source>
        <dbReference type="ARBA" id="ARBA00009670"/>
    </source>
</evidence>
<dbReference type="SUPFAM" id="SSF56112">
    <property type="entry name" value="Protein kinase-like (PK-like)"/>
    <property type="match status" value="1"/>
</dbReference>
<dbReference type="InterPro" id="IPR011009">
    <property type="entry name" value="Kinase-like_dom_sf"/>
</dbReference>
<comment type="similarity">
    <text evidence="1">Belongs to the protein kinase superfamily. ADCK protein kinase family.</text>
</comment>
<keyword evidence="6" id="KW-0418">Kinase</keyword>
<evidence type="ECO:0000256" key="3">
    <source>
        <dbReference type="ARBA" id="ARBA00022741"/>
    </source>
</evidence>
<dbReference type="PANTHER" id="PTHR43851">
    <property type="match status" value="1"/>
</dbReference>
<sequence length="451" mass="48727">MPRTEPPASAPARHAAVPQGRWSRSLHLGRLAGELLAGAVATGAGQLARGERPSWAGSVLTPGNAQRLTERLAQMRGAVMKLGQLMSMEGQDVLPAPFAELLARLRDQAYAMPATQLADVLEREYGQGWHQRFRHFSFAPIAAASIGQVHRAETHEGEVLALKIQYPGVRASIDSDVDNLGLLLRMPGLTPPGVALDTLLAPLRAQLQAETDYAAEARAATDYRDRLGDMPELFVPRVNTAHSTAHILAMDFAPGQALATLMQPGVPQSQRDRVATALCRLAVREFFDMRLVQTDPNFGNYLYDADTGRIGLLDFGAAQAVSDARVAQLRELGRALRQAHRARTHEAALAVGLVHASDTPAQQTAVVNLLLTVGEPLRTQGPYDFGASTLVKEVFQQGQEQFLASGYGQPPPADVMLLQRKFMGTFLLCARLGARVDLGEVFGSALDEDAR</sequence>
<dbReference type="Proteomes" id="UP000292120">
    <property type="component" value="Unassembled WGS sequence"/>
</dbReference>
<proteinExistence type="inferred from homology"/>
<dbReference type="InterPro" id="IPR051409">
    <property type="entry name" value="Atypical_kinase_ADCK"/>
</dbReference>
<dbReference type="OrthoDB" id="9795390at2"/>
<dbReference type="PANTHER" id="PTHR43851:SF3">
    <property type="entry name" value="COENZYME Q8"/>
    <property type="match status" value="1"/>
</dbReference>
<keyword evidence="4" id="KW-0067">ATP-binding</keyword>
<dbReference type="GO" id="GO:0006744">
    <property type="term" value="P:ubiquinone biosynthetic process"/>
    <property type="evidence" value="ECO:0007669"/>
    <property type="project" value="TreeGrafter"/>
</dbReference>
<keyword evidence="3" id="KW-0547">Nucleotide-binding</keyword>
<dbReference type="GO" id="GO:0016301">
    <property type="term" value="F:kinase activity"/>
    <property type="evidence" value="ECO:0007669"/>
    <property type="project" value="UniProtKB-KW"/>
</dbReference>
<dbReference type="EMBL" id="SIXI01000003">
    <property type="protein sequence ID" value="TBO31550.1"/>
    <property type="molecule type" value="Genomic_DNA"/>
</dbReference>
<comment type="caution">
    <text evidence="6">The sequence shown here is derived from an EMBL/GenBank/DDBJ whole genome shotgun (WGS) entry which is preliminary data.</text>
</comment>